<organism evidence="1 2">
    <name type="scientific">Nitrosomonas eutropha</name>
    <dbReference type="NCBI Taxonomy" id="916"/>
    <lineage>
        <taxon>Bacteria</taxon>
        <taxon>Pseudomonadati</taxon>
        <taxon>Pseudomonadota</taxon>
        <taxon>Betaproteobacteria</taxon>
        <taxon>Nitrosomonadales</taxon>
        <taxon>Nitrosomonadaceae</taxon>
        <taxon>Nitrosomonas</taxon>
    </lineage>
</organism>
<dbReference type="InterPro" id="IPR016181">
    <property type="entry name" value="Acyl_CoA_acyltransferase"/>
</dbReference>
<dbReference type="NCBIfam" id="TIGR03694">
    <property type="entry name" value="exosort_acyl"/>
    <property type="match status" value="1"/>
</dbReference>
<keyword evidence="2" id="KW-1185">Reference proteome</keyword>
<dbReference type="Proteomes" id="UP000247780">
    <property type="component" value="Unassembled WGS sequence"/>
</dbReference>
<evidence type="ECO:0000313" key="1">
    <source>
        <dbReference type="EMBL" id="PXV73306.1"/>
    </source>
</evidence>
<dbReference type="Pfam" id="PF13444">
    <property type="entry name" value="Acetyltransf_5"/>
    <property type="match status" value="1"/>
</dbReference>
<evidence type="ECO:0000313" key="2">
    <source>
        <dbReference type="Proteomes" id="UP000247780"/>
    </source>
</evidence>
<dbReference type="SUPFAM" id="SSF55729">
    <property type="entry name" value="Acyl-CoA N-acyltransferases (Nat)"/>
    <property type="match status" value="1"/>
</dbReference>
<gene>
    <name evidence="1" type="ORF">C8R14_1552</name>
</gene>
<dbReference type="InterPro" id="IPR022484">
    <property type="entry name" value="PEP-CTERM/exosrtase_acylTfrase"/>
</dbReference>
<sequence>MNAIMFTQETAHLGTSFKQYFEIVPALTEELRHEAYRVRHSVYCEDLQFEFSRPDKFEIDEYDAHSLHLLIRSIHNDAFIGCTRIIRPPSNSNDRRLPFEKTCAQTLNRSIIDPSKLPKDKIGEVSRLAVIAAFRRRKGERNHPINISKEDFSTGPMVRFPYIPLGLYIGTIELARIYDIRVLFMLTEERLACHFSRLGAQLESIGAPIEHHGLRFPSMVETNRIISSMRPIFHPLYQAIAQDIKAGMDGTIDNQ</sequence>
<comment type="caution">
    <text evidence="1">The sequence shown here is derived from an EMBL/GenBank/DDBJ whole genome shotgun (WGS) entry which is preliminary data.</text>
</comment>
<dbReference type="Gene3D" id="3.40.630.30">
    <property type="match status" value="1"/>
</dbReference>
<protein>
    <submittedName>
        <fullName evidence="1">N-acyl amino acid synthase of PEP-CTERM/exosortase system</fullName>
    </submittedName>
</protein>
<accession>A0ABX5M6Y7</accession>
<proteinExistence type="predicted"/>
<name>A0ABX5M6Y7_9PROT</name>
<dbReference type="EMBL" id="QICQ01000055">
    <property type="protein sequence ID" value="PXV73306.1"/>
    <property type="molecule type" value="Genomic_DNA"/>
</dbReference>
<reference evidence="1 2" key="1">
    <citation type="submission" date="2018-04" db="EMBL/GenBank/DDBJ databases">
        <title>Active sludge and wastewater microbial communities from Klosterneuburg, Austria.</title>
        <authorList>
            <person name="Wagner M."/>
        </authorList>
    </citation>
    <scope>NUCLEOTIDE SEQUENCE [LARGE SCALE GENOMIC DNA]</scope>
    <source>
        <strain evidence="1 2">Nm 57</strain>
    </source>
</reference>